<dbReference type="RefSeq" id="WP_107967494.1">
    <property type="nucleotide sequence ID" value="NZ_NWBU01000007.1"/>
</dbReference>
<dbReference type="PROSITE" id="PS50885">
    <property type="entry name" value="HAMP"/>
    <property type="match status" value="1"/>
</dbReference>
<dbReference type="Pfam" id="PF00990">
    <property type="entry name" value="GGDEF"/>
    <property type="match status" value="1"/>
</dbReference>
<dbReference type="InterPro" id="IPR000160">
    <property type="entry name" value="GGDEF_dom"/>
</dbReference>
<dbReference type="InterPro" id="IPR043128">
    <property type="entry name" value="Rev_trsase/Diguanyl_cyclase"/>
</dbReference>
<dbReference type="FunFam" id="3.30.70.270:FF:000001">
    <property type="entry name" value="Diguanylate cyclase domain protein"/>
    <property type="match status" value="1"/>
</dbReference>
<proteinExistence type="predicted"/>
<dbReference type="InterPro" id="IPR050469">
    <property type="entry name" value="Diguanylate_Cyclase"/>
</dbReference>
<dbReference type="CDD" id="cd01949">
    <property type="entry name" value="GGDEF"/>
    <property type="match status" value="1"/>
</dbReference>
<dbReference type="PROSITE" id="PS50887">
    <property type="entry name" value="GGDEF"/>
    <property type="match status" value="1"/>
</dbReference>
<dbReference type="AlphaFoldDB" id="A0A2T5FY88"/>
<dbReference type="EC" id="2.7.7.65" evidence="1"/>
<keyword evidence="3" id="KW-1133">Transmembrane helix</keyword>
<sequence>MRFYRATTFLFPHSYLLRIFTICFIGTHVPLLSFIGWQIAAGNIIWEATALLTGASLIGTIATLTALGGLLSPIRAATEALTAYEAGRMVPSLPQGGPDLVGQLLNGINATVGRTESLVAKLADAANRDALTGLWNRRAFLEFSARLVEGGRKLAIALIDVDHFKKINDRLGHEEGDRVLREVAAVLQSSVRRTDMVARWGGEEFAILFTGEDDGNAAALLDRIRLRIESARIAEIDGQPLTFSGGVSLVQAGEASIEPGLGRADMLLYAAKHGGRNRLAVVGGVPS</sequence>
<dbReference type="PANTHER" id="PTHR45138:SF9">
    <property type="entry name" value="DIGUANYLATE CYCLASE DGCM-RELATED"/>
    <property type="match status" value="1"/>
</dbReference>
<dbReference type="PANTHER" id="PTHR45138">
    <property type="entry name" value="REGULATORY COMPONENTS OF SENSORY TRANSDUCTION SYSTEM"/>
    <property type="match status" value="1"/>
</dbReference>
<dbReference type="InterPro" id="IPR003660">
    <property type="entry name" value="HAMP_dom"/>
</dbReference>
<dbReference type="SUPFAM" id="SSF55073">
    <property type="entry name" value="Nucleotide cyclase"/>
    <property type="match status" value="1"/>
</dbReference>
<keyword evidence="3" id="KW-0472">Membrane</keyword>
<evidence type="ECO:0000313" key="7">
    <source>
        <dbReference type="Proteomes" id="UP000244162"/>
    </source>
</evidence>
<feature type="domain" description="HAMP" evidence="4">
    <location>
        <begin position="68"/>
        <end position="120"/>
    </location>
</feature>
<evidence type="ECO:0000259" key="4">
    <source>
        <dbReference type="PROSITE" id="PS50885"/>
    </source>
</evidence>
<evidence type="ECO:0000256" key="3">
    <source>
        <dbReference type="SAM" id="Phobius"/>
    </source>
</evidence>
<accession>A0A2T5FY88</accession>
<dbReference type="NCBIfam" id="TIGR00254">
    <property type="entry name" value="GGDEF"/>
    <property type="match status" value="1"/>
</dbReference>
<gene>
    <name evidence="6" type="ORF">CLG96_08665</name>
</gene>
<organism evidence="6 7">
    <name type="scientific">Sphingomonas oleivorans</name>
    <dbReference type="NCBI Taxonomy" id="1735121"/>
    <lineage>
        <taxon>Bacteria</taxon>
        <taxon>Pseudomonadati</taxon>
        <taxon>Pseudomonadota</taxon>
        <taxon>Alphaproteobacteria</taxon>
        <taxon>Sphingomonadales</taxon>
        <taxon>Sphingomonadaceae</taxon>
        <taxon>Sphingomonas</taxon>
    </lineage>
</organism>
<dbReference type="SMART" id="SM00267">
    <property type="entry name" value="GGDEF"/>
    <property type="match status" value="1"/>
</dbReference>
<dbReference type="EMBL" id="NWBU01000007">
    <property type="protein sequence ID" value="PTQ11500.1"/>
    <property type="molecule type" value="Genomic_DNA"/>
</dbReference>
<dbReference type="GO" id="GO:0052621">
    <property type="term" value="F:diguanylate cyclase activity"/>
    <property type="evidence" value="ECO:0007669"/>
    <property type="project" value="UniProtKB-EC"/>
</dbReference>
<feature type="transmembrane region" description="Helical" evidence="3">
    <location>
        <begin position="49"/>
        <end position="71"/>
    </location>
</feature>
<dbReference type="GO" id="GO:0007165">
    <property type="term" value="P:signal transduction"/>
    <property type="evidence" value="ECO:0007669"/>
    <property type="project" value="InterPro"/>
</dbReference>
<dbReference type="Gene3D" id="3.30.70.270">
    <property type="match status" value="1"/>
</dbReference>
<evidence type="ECO:0000256" key="2">
    <source>
        <dbReference type="ARBA" id="ARBA00034247"/>
    </source>
</evidence>
<evidence type="ECO:0000256" key="1">
    <source>
        <dbReference type="ARBA" id="ARBA00012528"/>
    </source>
</evidence>
<dbReference type="OrthoDB" id="384661at2"/>
<protein>
    <recommendedName>
        <fullName evidence="1">diguanylate cyclase</fullName>
        <ecNumber evidence="1">2.7.7.65</ecNumber>
    </recommendedName>
</protein>
<dbReference type="Proteomes" id="UP000244162">
    <property type="component" value="Unassembled WGS sequence"/>
</dbReference>
<dbReference type="InterPro" id="IPR029787">
    <property type="entry name" value="Nucleotide_cyclase"/>
</dbReference>
<keyword evidence="7" id="KW-1185">Reference proteome</keyword>
<keyword evidence="3" id="KW-0812">Transmembrane</keyword>
<comment type="catalytic activity">
    <reaction evidence="2">
        <text>2 GTP = 3',3'-c-di-GMP + 2 diphosphate</text>
        <dbReference type="Rhea" id="RHEA:24898"/>
        <dbReference type="ChEBI" id="CHEBI:33019"/>
        <dbReference type="ChEBI" id="CHEBI:37565"/>
        <dbReference type="ChEBI" id="CHEBI:58805"/>
        <dbReference type="EC" id="2.7.7.65"/>
    </reaction>
</comment>
<dbReference type="GO" id="GO:0005886">
    <property type="term" value="C:plasma membrane"/>
    <property type="evidence" value="ECO:0007669"/>
    <property type="project" value="TreeGrafter"/>
</dbReference>
<reference evidence="6 7" key="1">
    <citation type="submission" date="2017-09" db="EMBL/GenBank/DDBJ databases">
        <title>Sphingomonas panjinensis sp.nov., isolated from oil-contaminated soil.</title>
        <authorList>
            <person name="Wang L."/>
            <person name="Chen L."/>
        </authorList>
    </citation>
    <scope>NUCLEOTIDE SEQUENCE [LARGE SCALE GENOMIC DNA]</scope>
    <source>
        <strain evidence="6 7">FW-11</strain>
    </source>
</reference>
<evidence type="ECO:0000313" key="6">
    <source>
        <dbReference type="EMBL" id="PTQ11500.1"/>
    </source>
</evidence>
<comment type="caution">
    <text evidence="6">The sequence shown here is derived from an EMBL/GenBank/DDBJ whole genome shotgun (WGS) entry which is preliminary data.</text>
</comment>
<dbReference type="GO" id="GO:0043709">
    <property type="term" value="P:cell adhesion involved in single-species biofilm formation"/>
    <property type="evidence" value="ECO:0007669"/>
    <property type="project" value="TreeGrafter"/>
</dbReference>
<evidence type="ECO:0000259" key="5">
    <source>
        <dbReference type="PROSITE" id="PS50887"/>
    </source>
</evidence>
<dbReference type="GO" id="GO:1902201">
    <property type="term" value="P:negative regulation of bacterial-type flagellum-dependent cell motility"/>
    <property type="evidence" value="ECO:0007669"/>
    <property type="project" value="TreeGrafter"/>
</dbReference>
<name>A0A2T5FY88_9SPHN</name>
<feature type="domain" description="GGDEF" evidence="5">
    <location>
        <begin position="152"/>
        <end position="284"/>
    </location>
</feature>
<feature type="transmembrane region" description="Helical" evidence="3">
    <location>
        <begin position="15"/>
        <end position="37"/>
    </location>
</feature>